<sequence>MDPTVKAELYARLAASLHLQPYEAYKLAFSDFLKALNVFVRASCHLLFLLLLPLYHLVSNLLHFLAPHAKAALLNAYEAQRNLPPHAVYLELALLAALLLCYLLKRHITRRRYVPRLLACVRARRRKLAARWAALLERVRLVNGTLAELLPHLLFLLSSLLLARFCPSLVMWLAEGYAIQLLSVVYPVFGTIAVVQNVLRLSAPAPSSAAAPTPGKAAPAPSLASPAPSLTSPTSLLRVGGGKRHSSVDRPSTPTPSTSTSASTTTPAPPALSPSEALAEARDDLSHAAMYWVVFAVSTGTYTALSLVPFLGSYSASLHAYLLPCRLFFFLWLHLPMNATSLLFHYTCPLVLRLADSSFDDSATDTVSVVIGKLCSFLTVASMVGLCRPTFKDRATVVLRESFSLLPALVCLGMPGFFVNFGIVYASLLVPAANAAKASKKGGGGEAQIRWAKYWCVYAAVSSVLKWFEGGLWWVPFSSHLQLLLWMWLALPGFGACDRLYKLLLTEAVGAGVVGGGGEGGVEVGDDTMLVRAVRGLSQGARSASKAKKQAPAAEKKKPETNKKND</sequence>
<evidence type="ECO:0000256" key="2">
    <source>
        <dbReference type="SAM" id="Phobius"/>
    </source>
</evidence>
<feature type="transmembrane region" description="Helical" evidence="2">
    <location>
        <begin position="367"/>
        <end position="386"/>
    </location>
</feature>
<dbReference type="Pfam" id="PF03134">
    <property type="entry name" value="TB2_DP1_HVA22"/>
    <property type="match status" value="1"/>
</dbReference>
<dbReference type="EMBL" id="BRYB01001103">
    <property type="protein sequence ID" value="GMI42965.1"/>
    <property type="molecule type" value="Genomic_DNA"/>
</dbReference>
<feature type="transmembrane region" description="Helical" evidence="2">
    <location>
        <begin position="289"/>
        <end position="311"/>
    </location>
</feature>
<organism evidence="3 4">
    <name type="scientific">Tetraparma gracilis</name>
    <dbReference type="NCBI Taxonomy" id="2962635"/>
    <lineage>
        <taxon>Eukaryota</taxon>
        <taxon>Sar</taxon>
        <taxon>Stramenopiles</taxon>
        <taxon>Ochrophyta</taxon>
        <taxon>Bolidophyceae</taxon>
        <taxon>Parmales</taxon>
        <taxon>Triparmaceae</taxon>
        <taxon>Tetraparma</taxon>
    </lineage>
</organism>
<keyword evidence="4" id="KW-1185">Reference proteome</keyword>
<feature type="compositionally biased region" description="Basic and acidic residues" evidence="1">
    <location>
        <begin position="554"/>
        <end position="566"/>
    </location>
</feature>
<dbReference type="InterPro" id="IPR004345">
    <property type="entry name" value="TB2_DP1_HVA22"/>
</dbReference>
<keyword evidence="2" id="KW-1133">Transmembrane helix</keyword>
<feature type="compositionally biased region" description="Low complexity" evidence="1">
    <location>
        <begin position="210"/>
        <end position="237"/>
    </location>
</feature>
<feature type="compositionally biased region" description="Low complexity" evidence="1">
    <location>
        <begin position="251"/>
        <end position="266"/>
    </location>
</feature>
<reference evidence="3 4" key="1">
    <citation type="journal article" date="2023" name="Commun. Biol.">
        <title>Genome analysis of Parmales, the sister group of diatoms, reveals the evolutionary specialization of diatoms from phago-mixotrophs to photoautotrophs.</title>
        <authorList>
            <person name="Ban H."/>
            <person name="Sato S."/>
            <person name="Yoshikawa S."/>
            <person name="Yamada K."/>
            <person name="Nakamura Y."/>
            <person name="Ichinomiya M."/>
            <person name="Sato N."/>
            <person name="Blanc-Mathieu R."/>
            <person name="Endo H."/>
            <person name="Kuwata A."/>
            <person name="Ogata H."/>
        </authorList>
    </citation>
    <scope>NUCLEOTIDE SEQUENCE [LARGE SCALE GENOMIC DNA]</scope>
</reference>
<feature type="transmembrane region" description="Helical" evidence="2">
    <location>
        <begin position="46"/>
        <end position="66"/>
    </location>
</feature>
<feature type="region of interest" description="Disordered" evidence="1">
    <location>
        <begin position="210"/>
        <end position="276"/>
    </location>
</feature>
<feature type="transmembrane region" description="Helical" evidence="2">
    <location>
        <begin position="331"/>
        <end position="355"/>
    </location>
</feature>
<gene>
    <name evidence="3" type="ORF">TeGR_g13842</name>
</gene>
<name>A0ABQ6N7G6_9STRA</name>
<protein>
    <submittedName>
        <fullName evidence="3">Uncharacterized protein</fullName>
    </submittedName>
</protein>
<evidence type="ECO:0000313" key="3">
    <source>
        <dbReference type="EMBL" id="GMI42965.1"/>
    </source>
</evidence>
<dbReference type="Proteomes" id="UP001165060">
    <property type="component" value="Unassembled WGS sequence"/>
</dbReference>
<keyword evidence="2" id="KW-0472">Membrane</keyword>
<feature type="region of interest" description="Disordered" evidence="1">
    <location>
        <begin position="537"/>
        <end position="566"/>
    </location>
</feature>
<feature type="transmembrane region" description="Helical" evidence="2">
    <location>
        <begin position="406"/>
        <end position="430"/>
    </location>
</feature>
<feature type="transmembrane region" description="Helical" evidence="2">
    <location>
        <begin position="179"/>
        <end position="199"/>
    </location>
</feature>
<proteinExistence type="predicted"/>
<accession>A0ABQ6N7G6</accession>
<comment type="caution">
    <text evidence="3">The sequence shown here is derived from an EMBL/GenBank/DDBJ whole genome shotgun (WGS) entry which is preliminary data.</text>
</comment>
<evidence type="ECO:0000256" key="1">
    <source>
        <dbReference type="SAM" id="MobiDB-lite"/>
    </source>
</evidence>
<evidence type="ECO:0000313" key="4">
    <source>
        <dbReference type="Proteomes" id="UP001165060"/>
    </source>
</evidence>
<feature type="transmembrane region" description="Helical" evidence="2">
    <location>
        <begin position="86"/>
        <end position="104"/>
    </location>
</feature>
<keyword evidence="2" id="KW-0812">Transmembrane</keyword>